<evidence type="ECO:0000256" key="3">
    <source>
        <dbReference type="SAM" id="SignalP"/>
    </source>
</evidence>
<dbReference type="Pfam" id="PF09113">
    <property type="entry name" value="N-glycanase_C"/>
    <property type="match status" value="1"/>
</dbReference>
<evidence type="ECO:0000313" key="6">
    <source>
        <dbReference type="Proteomes" id="UP000076503"/>
    </source>
</evidence>
<dbReference type="InterPro" id="IPR036573">
    <property type="entry name" value="CBM_sf_5/12"/>
</dbReference>
<dbReference type="GO" id="GO:0030246">
    <property type="term" value="F:carbohydrate binding"/>
    <property type="evidence" value="ECO:0007669"/>
    <property type="project" value="InterPro"/>
</dbReference>
<dbReference type="Gene3D" id="2.10.10.20">
    <property type="entry name" value="Carbohydrate-binding module superfamily 5/12"/>
    <property type="match status" value="1"/>
</dbReference>
<gene>
    <name evidence="5" type="ORF">N476_19920</name>
</gene>
<comment type="caution">
    <text evidence="5">The sequence shown here is derived from an EMBL/GenBank/DDBJ whole genome shotgun (WGS) entry which is preliminary data.</text>
</comment>
<evidence type="ECO:0000256" key="2">
    <source>
        <dbReference type="ARBA" id="ARBA00023157"/>
    </source>
</evidence>
<keyword evidence="1" id="KW-0378">Hydrolase</keyword>
<name>A0A167DT94_9GAMM</name>
<dbReference type="EMBL" id="AUXZ01000082">
    <property type="protein sequence ID" value="KZN49319.1"/>
    <property type="molecule type" value="Genomic_DNA"/>
</dbReference>
<sequence length="614" mass="68490">MKLTFLLLMILFCPKLLANSALATTQILTEYTSFTQHGDHGFVVDLLPADPSAKHTLEVELGCAAQGCSDWDYTVRFEWHQGTKRYELGRLITPYAGYMQRGMHGFDRNWRRTFSFDVSHLAPVLTGEGSLKVHYGGWGAKKSAFGIAAKLVSQPNYHTRAVKRVIPLYESGSEGWPYKTAQDFAALLPAKNVAFEAGEQSAEIKMIVTAHGHALSYDNPEGKAELCGEWCDRYFTLHQDGNLVIQQNLWRDDCDQSATFPQGGTYLFARANWCPGEAVTPFSYPVDISNVNSEFDLNWQAYSWAPSQYGKDAPRYIVNAVLVTYGEQTVEEDIALTTIVKPNAAMPDRIGLSCGEIEVEVANQGNTKINELWFDYGVEGQQANQYYWQGEIAAGDKKRITFGAEFLGIFNTEQAKLNVTVRSTDDQKIANNSQTVRFNRPIAIESSAVLRLLTGKQGDETRVSLFDRTQSTVKHWDEFTDASWHDLPLDVPVGCYTLKIQDSAHDGLAFPFFNQRKGKGEIVLHHSDAADSAITVLQPDFGRELAIPVTVGYEMGGCAATAWQADLAYNKKGQQVAYKGVIYQARHWSYNFEPDRAGPYDPWQAVSYCDGSAL</sequence>
<dbReference type="CDD" id="cd12215">
    <property type="entry name" value="ChiC_BD"/>
    <property type="match status" value="1"/>
</dbReference>
<dbReference type="InterPro" id="IPR008977">
    <property type="entry name" value="PHM/PNGase_F_dom_sf"/>
</dbReference>
<keyword evidence="2" id="KW-1015">Disulfide bond</keyword>
<feature type="domain" description="Chitin-binding type-3" evidence="4">
    <location>
        <begin position="560"/>
        <end position="606"/>
    </location>
</feature>
<dbReference type="RefSeq" id="WP_063362646.1">
    <property type="nucleotide sequence ID" value="NZ_AUXZ01000082.1"/>
</dbReference>
<dbReference type="Gene3D" id="2.60.120.230">
    <property type="match status" value="2"/>
</dbReference>
<dbReference type="GO" id="GO:0005576">
    <property type="term" value="C:extracellular region"/>
    <property type="evidence" value="ECO:0007669"/>
    <property type="project" value="InterPro"/>
</dbReference>
<feature type="chain" id="PRO_5007885428" description="Chitin-binding type-3 domain-containing protein" evidence="3">
    <location>
        <begin position="24"/>
        <end position="614"/>
    </location>
</feature>
<protein>
    <recommendedName>
        <fullName evidence="4">Chitin-binding type-3 domain-containing protein</fullName>
    </recommendedName>
</protein>
<proteinExistence type="predicted"/>
<dbReference type="SUPFAM" id="SSF49742">
    <property type="entry name" value="PHM/PNGase F"/>
    <property type="match status" value="2"/>
</dbReference>
<dbReference type="InterPro" id="IPR003610">
    <property type="entry name" value="CBM5/12"/>
</dbReference>
<reference evidence="5 6" key="1">
    <citation type="submission" date="2013-07" db="EMBL/GenBank/DDBJ databases">
        <title>Comparative Genomic and Metabolomic Analysis of Twelve Strains of Pseudoalteromonas luteoviolacea.</title>
        <authorList>
            <person name="Vynne N.G."/>
            <person name="Mansson M."/>
            <person name="Gram L."/>
        </authorList>
    </citation>
    <scope>NUCLEOTIDE SEQUENCE [LARGE SCALE GENOMIC DNA]</scope>
    <source>
        <strain evidence="5 6">H33</strain>
    </source>
</reference>
<accession>A0A167DT94</accession>
<dbReference type="GO" id="GO:0016715">
    <property type="term" value="F:oxidoreductase activity, acting on paired donors, with incorporation or reduction of molecular oxygen, reduced ascorbate as one donor, and incorporation of one atom of oxygen"/>
    <property type="evidence" value="ECO:0007669"/>
    <property type="project" value="InterPro"/>
</dbReference>
<dbReference type="Proteomes" id="UP000076503">
    <property type="component" value="Unassembled WGS sequence"/>
</dbReference>
<dbReference type="AlphaFoldDB" id="A0A167DT94"/>
<evidence type="ECO:0000256" key="1">
    <source>
        <dbReference type="ARBA" id="ARBA00022801"/>
    </source>
</evidence>
<feature type="signal peptide" evidence="3">
    <location>
        <begin position="1"/>
        <end position="23"/>
    </location>
</feature>
<dbReference type="InterPro" id="IPR015197">
    <property type="entry name" value="PngaseF_C"/>
</dbReference>
<dbReference type="SUPFAM" id="SSF51055">
    <property type="entry name" value="Carbohydrate binding domain"/>
    <property type="match status" value="1"/>
</dbReference>
<evidence type="ECO:0000259" key="4">
    <source>
        <dbReference type="SMART" id="SM00495"/>
    </source>
</evidence>
<dbReference type="InterPro" id="IPR014784">
    <property type="entry name" value="Cu2_ascorb_mOase-like_C"/>
</dbReference>
<organism evidence="5 6">
    <name type="scientific">Pseudoalteromonas luteoviolacea H33</name>
    <dbReference type="NCBI Taxonomy" id="1365251"/>
    <lineage>
        <taxon>Bacteria</taxon>
        <taxon>Pseudomonadati</taxon>
        <taxon>Pseudomonadota</taxon>
        <taxon>Gammaproteobacteria</taxon>
        <taxon>Alteromonadales</taxon>
        <taxon>Pseudoalteromonadaceae</taxon>
        <taxon>Pseudoalteromonas</taxon>
    </lineage>
</organism>
<dbReference type="PATRIC" id="fig|1365251.3.peg.3298"/>
<dbReference type="OrthoDB" id="6281169at2"/>
<dbReference type="GO" id="GO:0004553">
    <property type="term" value="F:hydrolase activity, hydrolyzing O-glycosyl compounds"/>
    <property type="evidence" value="ECO:0007669"/>
    <property type="project" value="InterPro"/>
</dbReference>
<dbReference type="SMART" id="SM00495">
    <property type="entry name" value="ChtBD3"/>
    <property type="match status" value="1"/>
</dbReference>
<evidence type="ECO:0000313" key="5">
    <source>
        <dbReference type="EMBL" id="KZN49319.1"/>
    </source>
</evidence>
<dbReference type="GO" id="GO:0005975">
    <property type="term" value="P:carbohydrate metabolic process"/>
    <property type="evidence" value="ECO:0007669"/>
    <property type="project" value="InterPro"/>
</dbReference>
<keyword evidence="3" id="KW-0732">Signal</keyword>